<gene>
    <name evidence="2" type="ORF">TrST_g12143</name>
</gene>
<dbReference type="AlphaFoldDB" id="A0A9W7B224"/>
<evidence type="ECO:0000256" key="1">
    <source>
        <dbReference type="SAM" id="MobiDB-lite"/>
    </source>
</evidence>
<dbReference type="OrthoDB" id="10537950at2759"/>
<organism evidence="2 3">
    <name type="scientific">Triparma strigata</name>
    <dbReference type="NCBI Taxonomy" id="1606541"/>
    <lineage>
        <taxon>Eukaryota</taxon>
        <taxon>Sar</taxon>
        <taxon>Stramenopiles</taxon>
        <taxon>Ochrophyta</taxon>
        <taxon>Bolidophyceae</taxon>
        <taxon>Parmales</taxon>
        <taxon>Triparmaceae</taxon>
        <taxon>Triparma</taxon>
    </lineage>
</organism>
<feature type="region of interest" description="Disordered" evidence="1">
    <location>
        <begin position="334"/>
        <end position="383"/>
    </location>
</feature>
<name>A0A9W7B224_9STRA</name>
<accession>A0A9W7B224</accession>
<protein>
    <submittedName>
        <fullName evidence="2">Uncharacterized protein</fullName>
    </submittedName>
</protein>
<evidence type="ECO:0000313" key="2">
    <source>
        <dbReference type="EMBL" id="GMH80115.1"/>
    </source>
</evidence>
<comment type="caution">
    <text evidence="2">The sequence shown here is derived from an EMBL/GenBank/DDBJ whole genome shotgun (WGS) entry which is preliminary data.</text>
</comment>
<proteinExistence type="predicted"/>
<feature type="compositionally biased region" description="Low complexity" evidence="1">
    <location>
        <begin position="352"/>
        <end position="364"/>
    </location>
</feature>
<feature type="compositionally biased region" description="Basic and acidic residues" evidence="1">
    <location>
        <begin position="334"/>
        <end position="344"/>
    </location>
</feature>
<reference evidence="3" key="1">
    <citation type="journal article" date="2023" name="Commun. Biol.">
        <title>Genome analysis of Parmales, the sister group of diatoms, reveals the evolutionary specialization of diatoms from phago-mixotrophs to photoautotrophs.</title>
        <authorList>
            <person name="Ban H."/>
            <person name="Sato S."/>
            <person name="Yoshikawa S."/>
            <person name="Yamada K."/>
            <person name="Nakamura Y."/>
            <person name="Ichinomiya M."/>
            <person name="Sato N."/>
            <person name="Blanc-Mathieu R."/>
            <person name="Endo H."/>
            <person name="Kuwata A."/>
            <person name="Ogata H."/>
        </authorList>
    </citation>
    <scope>NUCLEOTIDE SEQUENCE [LARGE SCALE GENOMIC DNA]</scope>
    <source>
        <strain evidence="3">NIES 3701</strain>
    </source>
</reference>
<keyword evidence="3" id="KW-1185">Reference proteome</keyword>
<dbReference type="EMBL" id="BRXY01000241">
    <property type="protein sequence ID" value="GMH80115.1"/>
    <property type="molecule type" value="Genomic_DNA"/>
</dbReference>
<sequence length="440" mass="47651">MPSLPLLADPLGSVAYFSPSSCVLAHASSSRCPRTPSAAHVQDSSWAKEEVQGVILFLGICFTPSKSSNSFGTWGGTLLPHSSTIRLCGVRVNWDVAKKLERCVKSRGALIRLGLEDEEEELFGASIDFTNALLDWWSSSRKGDDAEGGLGSGDSCLLLVPEDCVSSTPLPKKPRQPKTPATKPKPEVSGNDDVPTVVEVSEGGGRENLANEGWSVHKVKARRAKTVGTPRSLLEVASVVSSISSVASASNTNTGDARYRSMRTSVQSRAGERSLLRTPMTPGEKRELVESRRREKAKARRAVNAFFEKGKTAALGREAVEKFKESVRVRKGLEMERDGERGVEARTPPSTAKSRSMAAAVMRRSATKSKSTTKSRKAKANLSVDVSFNVRRGGGEETMTVVEEKKDPEVLDAEGDDSDNLLSVEDYFQSMLVQVHAARR</sequence>
<dbReference type="Proteomes" id="UP001165085">
    <property type="component" value="Unassembled WGS sequence"/>
</dbReference>
<evidence type="ECO:0000313" key="3">
    <source>
        <dbReference type="Proteomes" id="UP001165085"/>
    </source>
</evidence>
<feature type="region of interest" description="Disordered" evidence="1">
    <location>
        <begin position="167"/>
        <end position="197"/>
    </location>
</feature>
<feature type="compositionally biased region" description="Basic residues" evidence="1">
    <location>
        <begin position="365"/>
        <end position="379"/>
    </location>
</feature>